<evidence type="ECO:0000313" key="2">
    <source>
        <dbReference type="Proteomes" id="UP000527355"/>
    </source>
</evidence>
<dbReference type="Proteomes" id="UP000527355">
    <property type="component" value="Unassembled WGS sequence"/>
</dbReference>
<keyword evidence="2" id="KW-1185">Reference proteome</keyword>
<protein>
    <submittedName>
        <fullName evidence="1">Uncharacterized protein</fullName>
    </submittedName>
</protein>
<name>A0A7J7SBS1_MYOMY</name>
<proteinExistence type="predicted"/>
<sequence length="120" mass="14061">MLPTNTIQLSCVQARRCSPSFQCARLYAVFSPNEDIKRQYPNGFSIQMPFDPQTPWYTACLWRQRKENTPNVITEERLWIKYNNNLMFKRIVETELDMSKEKWQVTQLGSTVGFSVLTGC</sequence>
<comment type="caution">
    <text evidence="1">The sequence shown here is derived from an EMBL/GenBank/DDBJ whole genome shotgun (WGS) entry which is preliminary data.</text>
</comment>
<gene>
    <name evidence="1" type="ORF">mMyoMyo1_009485</name>
</gene>
<accession>A0A7J7SBS1</accession>
<organism evidence="1 2">
    <name type="scientific">Myotis myotis</name>
    <name type="common">Greater mouse-eared bat</name>
    <name type="synonym">Vespertilio myotis</name>
    <dbReference type="NCBI Taxonomy" id="51298"/>
    <lineage>
        <taxon>Eukaryota</taxon>
        <taxon>Metazoa</taxon>
        <taxon>Chordata</taxon>
        <taxon>Craniata</taxon>
        <taxon>Vertebrata</taxon>
        <taxon>Euteleostomi</taxon>
        <taxon>Mammalia</taxon>
        <taxon>Eutheria</taxon>
        <taxon>Laurasiatheria</taxon>
        <taxon>Chiroptera</taxon>
        <taxon>Yangochiroptera</taxon>
        <taxon>Vespertilionidae</taxon>
        <taxon>Myotis</taxon>
    </lineage>
</organism>
<dbReference type="EMBL" id="JABWUV010000019">
    <property type="protein sequence ID" value="KAF6285926.1"/>
    <property type="molecule type" value="Genomic_DNA"/>
</dbReference>
<dbReference type="AlphaFoldDB" id="A0A7J7SBS1"/>
<reference evidence="1 2" key="1">
    <citation type="journal article" date="2020" name="Nature">
        <title>Six reference-quality genomes reveal evolution of bat adaptations.</title>
        <authorList>
            <person name="Jebb D."/>
            <person name="Huang Z."/>
            <person name="Pippel M."/>
            <person name="Hughes G.M."/>
            <person name="Lavrichenko K."/>
            <person name="Devanna P."/>
            <person name="Winkler S."/>
            <person name="Jermiin L.S."/>
            <person name="Skirmuntt E.C."/>
            <person name="Katzourakis A."/>
            <person name="Burkitt-Gray L."/>
            <person name="Ray D.A."/>
            <person name="Sullivan K.A.M."/>
            <person name="Roscito J.G."/>
            <person name="Kirilenko B.M."/>
            <person name="Davalos L.M."/>
            <person name="Corthals A.P."/>
            <person name="Power M.L."/>
            <person name="Jones G."/>
            <person name="Ransome R.D."/>
            <person name="Dechmann D.K.N."/>
            <person name="Locatelli A.G."/>
            <person name="Puechmaille S.J."/>
            <person name="Fedrigo O."/>
            <person name="Jarvis E.D."/>
            <person name="Hiller M."/>
            <person name="Vernes S.C."/>
            <person name="Myers E.W."/>
            <person name="Teeling E.C."/>
        </authorList>
    </citation>
    <scope>NUCLEOTIDE SEQUENCE [LARGE SCALE GENOMIC DNA]</scope>
    <source>
        <strain evidence="1">MMyoMyo1</strain>
        <tissue evidence="1">Flight muscle</tissue>
    </source>
</reference>
<evidence type="ECO:0000313" key="1">
    <source>
        <dbReference type="EMBL" id="KAF6285926.1"/>
    </source>
</evidence>